<gene>
    <name evidence="2" type="ORF">CSOJ01_07594</name>
</gene>
<comment type="caution">
    <text evidence="2">The sequence shown here is derived from an EMBL/GenBank/DDBJ whole genome shotgun (WGS) entry which is preliminary data.</text>
</comment>
<evidence type="ECO:0000313" key="3">
    <source>
        <dbReference type="Proteomes" id="UP000652219"/>
    </source>
</evidence>
<protein>
    <submittedName>
        <fullName evidence="2">Uncharacterized protein</fullName>
    </submittedName>
</protein>
<name>A0A8H6MTB3_9PEZI</name>
<keyword evidence="3" id="KW-1185">Reference proteome</keyword>
<feature type="region of interest" description="Disordered" evidence="1">
    <location>
        <begin position="43"/>
        <end position="96"/>
    </location>
</feature>
<proteinExistence type="predicted"/>
<dbReference type="EMBL" id="WIGN01000119">
    <property type="protein sequence ID" value="KAF6808367.1"/>
    <property type="molecule type" value="Genomic_DNA"/>
</dbReference>
<accession>A0A8H6MTB3</accession>
<feature type="compositionally biased region" description="Basic and acidic residues" evidence="1">
    <location>
        <begin position="87"/>
        <end position="96"/>
    </location>
</feature>
<dbReference type="AlphaFoldDB" id="A0A8H6MTB3"/>
<evidence type="ECO:0000256" key="1">
    <source>
        <dbReference type="SAM" id="MobiDB-lite"/>
    </source>
</evidence>
<dbReference type="Proteomes" id="UP000652219">
    <property type="component" value="Unassembled WGS sequence"/>
</dbReference>
<reference evidence="2 3" key="1">
    <citation type="journal article" date="2020" name="Phytopathology">
        <title>Genome Sequence Resources of Colletotrichum truncatum, C. plurivorum, C. musicola, and C. sojae: Four Species Pathogenic to Soybean (Glycine max).</title>
        <authorList>
            <person name="Rogerio F."/>
            <person name="Boufleur T.R."/>
            <person name="Ciampi-Guillardi M."/>
            <person name="Sukno S.A."/>
            <person name="Thon M.R."/>
            <person name="Massola Junior N.S."/>
            <person name="Baroncelli R."/>
        </authorList>
    </citation>
    <scope>NUCLEOTIDE SEQUENCE [LARGE SCALE GENOMIC DNA]</scope>
    <source>
        <strain evidence="2 3">LFN0009</strain>
    </source>
</reference>
<sequence length="96" mass="10708">MFRFKPCRSKAASVSCRGLGDIRRQLRQNIGTLGLWYEQGLTASPAQHTRGPRAHHPLQGTRETFPKIQGRHEAATDPGDSALQPRGADERETFPE</sequence>
<organism evidence="2 3">
    <name type="scientific">Colletotrichum sojae</name>
    <dbReference type="NCBI Taxonomy" id="2175907"/>
    <lineage>
        <taxon>Eukaryota</taxon>
        <taxon>Fungi</taxon>
        <taxon>Dikarya</taxon>
        <taxon>Ascomycota</taxon>
        <taxon>Pezizomycotina</taxon>
        <taxon>Sordariomycetes</taxon>
        <taxon>Hypocreomycetidae</taxon>
        <taxon>Glomerellales</taxon>
        <taxon>Glomerellaceae</taxon>
        <taxon>Colletotrichum</taxon>
        <taxon>Colletotrichum orchidearum species complex</taxon>
    </lineage>
</organism>
<evidence type="ECO:0000313" key="2">
    <source>
        <dbReference type="EMBL" id="KAF6808367.1"/>
    </source>
</evidence>